<feature type="transmembrane region" description="Helical" evidence="7">
    <location>
        <begin position="106"/>
        <end position="126"/>
    </location>
</feature>
<comment type="similarity">
    <text evidence="2 7">Belongs to the BI1 family.</text>
</comment>
<evidence type="ECO:0000256" key="3">
    <source>
        <dbReference type="ARBA" id="ARBA00022475"/>
    </source>
</evidence>
<feature type="transmembrane region" description="Helical" evidence="7">
    <location>
        <begin position="138"/>
        <end position="158"/>
    </location>
</feature>
<evidence type="ECO:0000256" key="6">
    <source>
        <dbReference type="ARBA" id="ARBA00023136"/>
    </source>
</evidence>
<feature type="transmembrane region" description="Helical" evidence="7">
    <location>
        <begin position="21"/>
        <end position="44"/>
    </location>
</feature>
<proteinExistence type="inferred from homology"/>
<dbReference type="PANTHER" id="PTHR23291">
    <property type="entry name" value="BAX INHIBITOR-RELATED"/>
    <property type="match status" value="1"/>
</dbReference>
<evidence type="ECO:0000256" key="2">
    <source>
        <dbReference type="ARBA" id="ARBA00010350"/>
    </source>
</evidence>
<evidence type="ECO:0000313" key="8">
    <source>
        <dbReference type="EMBL" id="QIM66247.1"/>
    </source>
</evidence>
<dbReference type="Pfam" id="PF01027">
    <property type="entry name" value="Bax1-I"/>
    <property type="match status" value="1"/>
</dbReference>
<evidence type="ECO:0000256" key="1">
    <source>
        <dbReference type="ARBA" id="ARBA00004651"/>
    </source>
</evidence>
<protein>
    <submittedName>
        <fullName evidence="8">BAX inhibitor protein</fullName>
    </submittedName>
</protein>
<dbReference type="PANTHER" id="PTHR23291:SF115">
    <property type="entry name" value="MODULATOR OF FTSH PROTEASE YCCA"/>
    <property type="match status" value="1"/>
</dbReference>
<feature type="transmembrane region" description="Helical" evidence="7">
    <location>
        <begin position="197"/>
        <end position="217"/>
    </location>
</feature>
<dbReference type="KEGG" id="mgra:A4G16_02090"/>
<dbReference type="Proteomes" id="UP000501366">
    <property type="component" value="Chromosome"/>
</dbReference>
<evidence type="ECO:0000256" key="5">
    <source>
        <dbReference type="ARBA" id="ARBA00022989"/>
    </source>
</evidence>
<dbReference type="RefSeq" id="WP_165888501.1">
    <property type="nucleotide sequence ID" value="NZ_CP015030.1"/>
</dbReference>
<sequence>MENRLAHSYSTSESLISTHKVLRNTYMLLAMTLAFSAVVAFAAMTMNAPALPWWGMLVGFYGLLFLTNATSNSSAGILSVFALTGFLGYTLGPILNRYIGAGLGDIVALAFGATALVFFACSAYVLTTKKDMSFISGMMVALFVVLLVGIIANIFLAIPALGLALSSLFVIFSSGAILLATSNIIHGGETNYIRATVDLYVSIYNLFVSFLQIFGVLGNDD</sequence>
<dbReference type="GO" id="GO:0005886">
    <property type="term" value="C:plasma membrane"/>
    <property type="evidence" value="ECO:0007669"/>
    <property type="project" value="UniProtKB-SubCell"/>
</dbReference>
<evidence type="ECO:0000256" key="7">
    <source>
        <dbReference type="RuleBase" id="RU004379"/>
    </source>
</evidence>
<dbReference type="AlphaFoldDB" id="A0A6G8JGH9"/>
<accession>A0A6G8JGH9</accession>
<keyword evidence="5 7" id="KW-1133">Transmembrane helix</keyword>
<dbReference type="InterPro" id="IPR006214">
    <property type="entry name" value="Bax_inhibitor_1-related"/>
</dbReference>
<feature type="transmembrane region" description="Helical" evidence="7">
    <location>
        <begin position="164"/>
        <end position="185"/>
    </location>
</feature>
<name>A0A6G8JGH9_9PAST</name>
<evidence type="ECO:0000256" key="4">
    <source>
        <dbReference type="ARBA" id="ARBA00022692"/>
    </source>
</evidence>
<evidence type="ECO:0000313" key="9">
    <source>
        <dbReference type="Proteomes" id="UP000501366"/>
    </source>
</evidence>
<gene>
    <name evidence="8" type="ORF">A4G16_02090</name>
</gene>
<comment type="subcellular location">
    <subcellularLocation>
        <location evidence="1">Cell membrane</location>
        <topology evidence="1">Multi-pass membrane protein</topology>
    </subcellularLocation>
</comment>
<dbReference type="EMBL" id="CP015030">
    <property type="protein sequence ID" value="QIM66247.1"/>
    <property type="molecule type" value="Genomic_DNA"/>
</dbReference>
<reference evidence="8 9" key="1">
    <citation type="submission" date="2016-03" db="EMBL/GenBank/DDBJ databases">
        <authorList>
            <person name="Bojesen A.M."/>
            <person name="Planet P."/>
            <person name="Hansen M.J."/>
        </authorList>
    </citation>
    <scope>NUCLEOTIDE SEQUENCE [LARGE SCALE GENOMIC DNA]</scope>
    <source>
        <strain evidence="8 9">B 234/94</strain>
    </source>
</reference>
<organism evidence="8 9">
    <name type="scientific">Mannheimia granulomatis</name>
    <dbReference type="NCBI Taxonomy" id="85402"/>
    <lineage>
        <taxon>Bacteria</taxon>
        <taxon>Pseudomonadati</taxon>
        <taxon>Pseudomonadota</taxon>
        <taxon>Gammaproteobacteria</taxon>
        <taxon>Pasteurellales</taxon>
        <taxon>Pasteurellaceae</taxon>
        <taxon>Mannheimia</taxon>
    </lineage>
</organism>
<keyword evidence="4 7" id="KW-0812">Transmembrane</keyword>
<feature type="transmembrane region" description="Helical" evidence="7">
    <location>
        <begin position="75"/>
        <end position="94"/>
    </location>
</feature>
<keyword evidence="3" id="KW-1003">Cell membrane</keyword>
<keyword evidence="6 7" id="KW-0472">Membrane</keyword>
<dbReference type="CDD" id="cd10433">
    <property type="entry name" value="YccA_like"/>
    <property type="match status" value="1"/>
</dbReference>
<feature type="transmembrane region" description="Helical" evidence="7">
    <location>
        <begin position="50"/>
        <end position="68"/>
    </location>
</feature>